<gene>
    <name evidence="1" type="ORF">DEO72_LG8g1125</name>
</gene>
<protein>
    <submittedName>
        <fullName evidence="1">Uncharacterized protein</fullName>
    </submittedName>
</protein>
<reference evidence="1 2" key="1">
    <citation type="submission" date="2019-04" db="EMBL/GenBank/DDBJ databases">
        <title>An improved genome assembly and genetic linkage map for asparagus bean, Vigna unguiculata ssp. sesquipedialis.</title>
        <authorList>
            <person name="Xia Q."/>
            <person name="Zhang R."/>
            <person name="Dong Y."/>
        </authorList>
    </citation>
    <scope>NUCLEOTIDE SEQUENCE [LARGE SCALE GENOMIC DNA]</scope>
    <source>
        <tissue evidence="1">Leaf</tissue>
    </source>
</reference>
<dbReference type="Proteomes" id="UP000501690">
    <property type="component" value="Linkage Group LG8"/>
</dbReference>
<keyword evidence="2" id="KW-1185">Reference proteome</keyword>
<proteinExistence type="predicted"/>
<organism evidence="1 2">
    <name type="scientific">Vigna unguiculata</name>
    <name type="common">Cowpea</name>
    <dbReference type="NCBI Taxonomy" id="3917"/>
    <lineage>
        <taxon>Eukaryota</taxon>
        <taxon>Viridiplantae</taxon>
        <taxon>Streptophyta</taxon>
        <taxon>Embryophyta</taxon>
        <taxon>Tracheophyta</taxon>
        <taxon>Spermatophyta</taxon>
        <taxon>Magnoliopsida</taxon>
        <taxon>eudicotyledons</taxon>
        <taxon>Gunneridae</taxon>
        <taxon>Pentapetalae</taxon>
        <taxon>rosids</taxon>
        <taxon>fabids</taxon>
        <taxon>Fabales</taxon>
        <taxon>Fabaceae</taxon>
        <taxon>Papilionoideae</taxon>
        <taxon>50 kb inversion clade</taxon>
        <taxon>NPAAA clade</taxon>
        <taxon>indigoferoid/millettioid clade</taxon>
        <taxon>Phaseoleae</taxon>
        <taxon>Vigna</taxon>
    </lineage>
</organism>
<accession>A0A4D6MQT6</accession>
<name>A0A4D6MQT6_VIGUN</name>
<sequence length="70" mass="7529">MTTCLTASGTPAKALAWRGDRVNYNGEYLSVSCCRREYGWRLTLPATAQVATNLAPTMTPVALVTCGFIS</sequence>
<dbReference type="AlphaFoldDB" id="A0A4D6MQT6"/>
<evidence type="ECO:0000313" key="2">
    <source>
        <dbReference type="Proteomes" id="UP000501690"/>
    </source>
</evidence>
<dbReference type="EMBL" id="CP039352">
    <property type="protein sequence ID" value="QCE03104.1"/>
    <property type="molecule type" value="Genomic_DNA"/>
</dbReference>
<evidence type="ECO:0000313" key="1">
    <source>
        <dbReference type="EMBL" id="QCE03104.1"/>
    </source>
</evidence>